<evidence type="ECO:0000313" key="3">
    <source>
        <dbReference type="Proteomes" id="UP000613580"/>
    </source>
</evidence>
<keyword evidence="3" id="KW-1185">Reference proteome</keyword>
<evidence type="ECO:0000313" key="2">
    <source>
        <dbReference type="EMBL" id="KAF7318778.1"/>
    </source>
</evidence>
<dbReference type="Proteomes" id="UP000613580">
    <property type="component" value="Unassembled WGS sequence"/>
</dbReference>
<keyword evidence="1" id="KW-0472">Membrane</keyword>
<name>A0A8H6THF0_MYCCL</name>
<proteinExistence type="predicted"/>
<keyword evidence="1" id="KW-0812">Transmembrane</keyword>
<feature type="transmembrane region" description="Helical" evidence="1">
    <location>
        <begin position="30"/>
        <end position="51"/>
    </location>
</feature>
<sequence>MDTIRRNDQVGSRLFSSSKNLELIPILSRMFWPLFIVAGQLSLLALAFGFLTTVRSRQLLALPPDVGNWLDDNLQLKFYIFTLLANSLSIFSSFLFTQAVRHALLVSLTRPLSVTTLGYGILISRKSVAFTRGAYKLKWVMLSAAVFVVSFGQTPGWSSLLTPQDLSLYIDVYGAELDLTSSAFQNEFLQLWNNTLQAYLESTLLSVIDESGSASATAEGDHPASLNFGGAAYFDSTAGVFPIQFQTAGNITINSTLIATNLEPFPFGTNFSTGLIRNMDQQGLTANVSCQEVTLNASSDPPLFRTSHSAQNITFATISTDCNGTVDSATAITTANDTFSLIGCETVEHGQRLLKVIIDGEGLYNLTFVCTIAPFIDNTAALYTEDQNQVIASQDSDRPLQADPGPFTAAIFSGIKSAFAYGQGVSRNEIGDSLLAIFQEPPSEVGDIPPTFTELLEAYLTGMVEFITTALKTELSSTTGPFGGNPPAEMLIPVNGTAEIDVVGWQFHGVTSILVLLPILFFGLLSIVIAVGSQLLNRGMPIPSAEFDVNDPWQLMAAAAAGGMGRVFPREPVPGDEQSKWDDLDAEKGWTERRVMLGPVNGRGGFVEVV</sequence>
<feature type="transmembrane region" description="Helical" evidence="1">
    <location>
        <begin position="78"/>
        <end position="96"/>
    </location>
</feature>
<keyword evidence="1" id="KW-1133">Transmembrane helix</keyword>
<dbReference type="EMBL" id="JACAZE010000004">
    <property type="protein sequence ID" value="KAF7318778.1"/>
    <property type="molecule type" value="Genomic_DNA"/>
</dbReference>
<reference evidence="2" key="1">
    <citation type="submission" date="2020-05" db="EMBL/GenBank/DDBJ databases">
        <title>Mycena genomes resolve the evolution of fungal bioluminescence.</title>
        <authorList>
            <person name="Tsai I.J."/>
        </authorList>
    </citation>
    <scope>NUCLEOTIDE SEQUENCE</scope>
    <source>
        <strain evidence="2">110903Hualien_Pintung</strain>
    </source>
</reference>
<organism evidence="2 3">
    <name type="scientific">Mycena chlorophos</name>
    <name type="common">Agaric fungus</name>
    <name type="synonym">Agaricus chlorophos</name>
    <dbReference type="NCBI Taxonomy" id="658473"/>
    <lineage>
        <taxon>Eukaryota</taxon>
        <taxon>Fungi</taxon>
        <taxon>Dikarya</taxon>
        <taxon>Basidiomycota</taxon>
        <taxon>Agaricomycotina</taxon>
        <taxon>Agaricomycetes</taxon>
        <taxon>Agaricomycetidae</taxon>
        <taxon>Agaricales</taxon>
        <taxon>Marasmiineae</taxon>
        <taxon>Mycenaceae</taxon>
        <taxon>Mycena</taxon>
    </lineage>
</organism>
<accession>A0A8H6THF0</accession>
<dbReference type="OrthoDB" id="3351168at2759"/>
<gene>
    <name evidence="2" type="ORF">HMN09_00390100</name>
</gene>
<protein>
    <submittedName>
        <fullName evidence="2">Uncharacterized protein</fullName>
    </submittedName>
</protein>
<dbReference type="AlphaFoldDB" id="A0A8H6THF0"/>
<feature type="transmembrane region" description="Helical" evidence="1">
    <location>
        <begin position="135"/>
        <end position="152"/>
    </location>
</feature>
<comment type="caution">
    <text evidence="2">The sequence shown here is derived from an EMBL/GenBank/DDBJ whole genome shotgun (WGS) entry which is preliminary data.</text>
</comment>
<evidence type="ECO:0000256" key="1">
    <source>
        <dbReference type="SAM" id="Phobius"/>
    </source>
</evidence>
<feature type="transmembrane region" description="Helical" evidence="1">
    <location>
        <begin position="513"/>
        <end position="532"/>
    </location>
</feature>